<organism evidence="1 2">
    <name type="scientific">Mytilus coruscus</name>
    <name type="common">Sea mussel</name>
    <dbReference type="NCBI Taxonomy" id="42192"/>
    <lineage>
        <taxon>Eukaryota</taxon>
        <taxon>Metazoa</taxon>
        <taxon>Spiralia</taxon>
        <taxon>Lophotrochozoa</taxon>
        <taxon>Mollusca</taxon>
        <taxon>Bivalvia</taxon>
        <taxon>Autobranchia</taxon>
        <taxon>Pteriomorphia</taxon>
        <taxon>Mytilida</taxon>
        <taxon>Mytiloidea</taxon>
        <taxon>Mytilidae</taxon>
        <taxon>Mytilinae</taxon>
        <taxon>Mytilus</taxon>
    </lineage>
</organism>
<evidence type="ECO:0000313" key="1">
    <source>
        <dbReference type="EMBL" id="CAC5359309.1"/>
    </source>
</evidence>
<dbReference type="AlphaFoldDB" id="A0A6J8A094"/>
<keyword evidence="2" id="KW-1185">Reference proteome</keyword>
<protein>
    <submittedName>
        <fullName evidence="1">Uncharacterized protein</fullName>
    </submittedName>
</protein>
<sequence length="165" mass="19222">MHYHLTEVLCNSGVRNPYAFTLKDEFASDSDVTMKCFKRMLGDISKLLEGAYGSTFDMTLIDNFEERWHEAFYIVETDFPAALQTFTPSPEEIVGPPQCSPYERYNHPINNQYPELSAMKKVEHIPYFKFLRDISLLNPIATGATTKTSENHKKQKTFHWRQFLK</sequence>
<evidence type="ECO:0000313" key="2">
    <source>
        <dbReference type="Proteomes" id="UP000507470"/>
    </source>
</evidence>
<dbReference type="Proteomes" id="UP000507470">
    <property type="component" value="Unassembled WGS sequence"/>
</dbReference>
<gene>
    <name evidence="1" type="ORF">MCOR_2209</name>
</gene>
<proteinExistence type="predicted"/>
<name>A0A6J8A094_MYTCO</name>
<accession>A0A6J8A094</accession>
<dbReference type="EMBL" id="CACVKT020000470">
    <property type="protein sequence ID" value="CAC5359309.1"/>
    <property type="molecule type" value="Genomic_DNA"/>
</dbReference>
<reference evidence="1 2" key="1">
    <citation type="submission" date="2020-06" db="EMBL/GenBank/DDBJ databases">
        <authorList>
            <person name="Li R."/>
            <person name="Bekaert M."/>
        </authorList>
    </citation>
    <scope>NUCLEOTIDE SEQUENCE [LARGE SCALE GENOMIC DNA]</scope>
    <source>
        <strain evidence="2">wild</strain>
    </source>
</reference>